<gene>
    <name evidence="1" type="ORF">SDC9_150771</name>
</gene>
<proteinExistence type="predicted"/>
<sequence>MNICSYVLMNKYSSTIKAFVSIAEELSRVLNEALIKSENTTQYASEN</sequence>
<dbReference type="EMBL" id="VSSQ01049460">
    <property type="protein sequence ID" value="MPN03541.1"/>
    <property type="molecule type" value="Genomic_DNA"/>
</dbReference>
<reference evidence="1" key="1">
    <citation type="submission" date="2019-08" db="EMBL/GenBank/DDBJ databases">
        <authorList>
            <person name="Kucharzyk K."/>
            <person name="Murdoch R.W."/>
            <person name="Higgins S."/>
            <person name="Loffler F."/>
        </authorList>
    </citation>
    <scope>NUCLEOTIDE SEQUENCE</scope>
</reference>
<protein>
    <submittedName>
        <fullName evidence="1">Uncharacterized protein</fullName>
    </submittedName>
</protein>
<evidence type="ECO:0000313" key="1">
    <source>
        <dbReference type="EMBL" id="MPN03541.1"/>
    </source>
</evidence>
<accession>A0A645ENF7</accession>
<dbReference type="AlphaFoldDB" id="A0A645ENF7"/>
<organism evidence="1">
    <name type="scientific">bioreactor metagenome</name>
    <dbReference type="NCBI Taxonomy" id="1076179"/>
    <lineage>
        <taxon>unclassified sequences</taxon>
        <taxon>metagenomes</taxon>
        <taxon>ecological metagenomes</taxon>
    </lineage>
</organism>
<name>A0A645ENF7_9ZZZZ</name>
<comment type="caution">
    <text evidence="1">The sequence shown here is derived from an EMBL/GenBank/DDBJ whole genome shotgun (WGS) entry which is preliminary data.</text>
</comment>